<dbReference type="Proteomes" id="UP000192247">
    <property type="component" value="Unassembled WGS sequence"/>
</dbReference>
<evidence type="ECO:0000313" key="3">
    <source>
        <dbReference type="Proteomes" id="UP000192247"/>
    </source>
</evidence>
<organism evidence="2 3">
    <name type="scientific">Tropilaelaps mercedesae</name>
    <dbReference type="NCBI Taxonomy" id="418985"/>
    <lineage>
        <taxon>Eukaryota</taxon>
        <taxon>Metazoa</taxon>
        <taxon>Ecdysozoa</taxon>
        <taxon>Arthropoda</taxon>
        <taxon>Chelicerata</taxon>
        <taxon>Arachnida</taxon>
        <taxon>Acari</taxon>
        <taxon>Parasitiformes</taxon>
        <taxon>Mesostigmata</taxon>
        <taxon>Gamasina</taxon>
        <taxon>Dermanyssoidea</taxon>
        <taxon>Laelapidae</taxon>
        <taxon>Tropilaelaps</taxon>
    </lineage>
</organism>
<feature type="transmembrane region" description="Helical" evidence="1">
    <location>
        <begin position="301"/>
        <end position="321"/>
    </location>
</feature>
<gene>
    <name evidence="2" type="ORF">BIW11_09686</name>
</gene>
<reference evidence="2 3" key="1">
    <citation type="journal article" date="2017" name="Gigascience">
        <title>Draft genome of the honey bee ectoparasitic mite, Tropilaelaps mercedesae, is shaped by the parasitic life history.</title>
        <authorList>
            <person name="Dong X."/>
            <person name="Armstrong S.D."/>
            <person name="Xia D."/>
            <person name="Makepeace B.L."/>
            <person name="Darby A.C."/>
            <person name="Kadowaki T."/>
        </authorList>
    </citation>
    <scope>NUCLEOTIDE SEQUENCE [LARGE SCALE GENOMIC DNA]</scope>
    <source>
        <strain evidence="2">Wuxi-XJTLU</strain>
    </source>
</reference>
<accession>A0A1V9XJE6</accession>
<comment type="caution">
    <text evidence="2">The sequence shown here is derived from an EMBL/GenBank/DDBJ whole genome shotgun (WGS) entry which is preliminary data.</text>
</comment>
<dbReference type="OrthoDB" id="10597893at2759"/>
<dbReference type="InParanoid" id="A0A1V9XJE6"/>
<keyword evidence="1" id="KW-0812">Transmembrane</keyword>
<evidence type="ECO:0008006" key="4">
    <source>
        <dbReference type="Google" id="ProtNLM"/>
    </source>
</evidence>
<evidence type="ECO:0000313" key="2">
    <source>
        <dbReference type="EMBL" id="OQR73513.1"/>
    </source>
</evidence>
<protein>
    <recommendedName>
        <fullName evidence="4">Transmembrane protein</fullName>
    </recommendedName>
</protein>
<keyword evidence="1" id="KW-1133">Transmembrane helix</keyword>
<proteinExistence type="predicted"/>
<dbReference type="AlphaFoldDB" id="A0A1V9XJE6"/>
<feature type="transmembrane region" description="Helical" evidence="1">
    <location>
        <begin position="269"/>
        <end position="295"/>
    </location>
</feature>
<feature type="transmembrane region" description="Helical" evidence="1">
    <location>
        <begin position="211"/>
        <end position="240"/>
    </location>
</feature>
<dbReference type="EMBL" id="MNPL01009830">
    <property type="protein sequence ID" value="OQR73513.1"/>
    <property type="molecule type" value="Genomic_DNA"/>
</dbReference>
<keyword evidence="1" id="KW-0472">Membrane</keyword>
<sequence length="343" mass="38662">MAKSAVFSPIRFVAILKRRLKKNEDNKDNNQHFGGLIQGTQIVTAAQKSGKTGNIVPHTKIAMSEFDKRTTFAQLEEASIEDLGVKLSSRKCWTQPMVPGRRIRPRMFRGAVSQNGIHAIAMCHQNFSRSFRDCRIKTGNANANTSIIYNRDSKKKGLASFNSKIRLLMTLLPLLQETLSLFDDLFMAAVNCVVKGKTAFSSATQHVHSHLAFGLTVVAILKLELVLEYLFWGSVLVFWLRPPRIFRPPRRLYRLPAISARMCHTFQGVVYCGTVCLKILFFHGGISSLVTWTIFAAACKIVQLIGLIWLLKLVCVAFFVLRIQAPNFCRELRTRCNNALKTT</sequence>
<evidence type="ECO:0000256" key="1">
    <source>
        <dbReference type="SAM" id="Phobius"/>
    </source>
</evidence>
<keyword evidence="3" id="KW-1185">Reference proteome</keyword>
<name>A0A1V9XJE6_9ACAR</name>